<evidence type="ECO:0000313" key="2">
    <source>
        <dbReference type="Proteomes" id="UP001497525"/>
    </source>
</evidence>
<proteinExistence type="predicted"/>
<gene>
    <name evidence="1" type="ORF">CDAUBV1_LOCUS13384</name>
</gene>
<organism evidence="1 2">
    <name type="scientific">Calicophoron daubneyi</name>
    <name type="common">Rumen fluke</name>
    <name type="synonym">Paramphistomum daubneyi</name>
    <dbReference type="NCBI Taxonomy" id="300641"/>
    <lineage>
        <taxon>Eukaryota</taxon>
        <taxon>Metazoa</taxon>
        <taxon>Spiralia</taxon>
        <taxon>Lophotrochozoa</taxon>
        <taxon>Platyhelminthes</taxon>
        <taxon>Trematoda</taxon>
        <taxon>Digenea</taxon>
        <taxon>Plagiorchiida</taxon>
        <taxon>Pronocephalata</taxon>
        <taxon>Paramphistomoidea</taxon>
        <taxon>Paramphistomidae</taxon>
        <taxon>Calicophoron</taxon>
    </lineage>
</organism>
<name>A0AAV2TQB5_CALDB</name>
<sequence length="217" mass="24567">MYIQPNRLSIEHDHHTSGDIERRINVNAIILIRDGVDFDYCPNMTAVTLRCTSILPHGKVNCSSMVDRRREHRHVIAKMSGEIPADWNALNVAEKLEKRLHSSVFKRITTSEQHFLLLFKSLDDLTPFKVEPTRKLRASEKMLTKAINPVKCVEAQVEEYWYNADYHLSVSSPTLKPIDAASQTLCFQKGTESLMRVQSISGMIISAVGLCMNGLAN</sequence>
<accession>A0AAV2TQB5</accession>
<dbReference type="AlphaFoldDB" id="A0AAV2TQB5"/>
<protein>
    <submittedName>
        <fullName evidence="1">Uncharacterized protein</fullName>
    </submittedName>
</protein>
<reference evidence="1" key="1">
    <citation type="submission" date="2024-06" db="EMBL/GenBank/DDBJ databases">
        <authorList>
            <person name="Liu X."/>
            <person name="Lenzi L."/>
            <person name="Haldenby T S."/>
            <person name="Uol C."/>
        </authorList>
    </citation>
    <scope>NUCLEOTIDE SEQUENCE</scope>
</reference>
<dbReference type="EMBL" id="CAXLJL010000501">
    <property type="protein sequence ID" value="CAL5138558.1"/>
    <property type="molecule type" value="Genomic_DNA"/>
</dbReference>
<dbReference type="Proteomes" id="UP001497525">
    <property type="component" value="Unassembled WGS sequence"/>
</dbReference>
<comment type="caution">
    <text evidence="1">The sequence shown here is derived from an EMBL/GenBank/DDBJ whole genome shotgun (WGS) entry which is preliminary data.</text>
</comment>
<evidence type="ECO:0000313" key="1">
    <source>
        <dbReference type="EMBL" id="CAL5138558.1"/>
    </source>
</evidence>